<dbReference type="Gene3D" id="1.10.150.240">
    <property type="entry name" value="Putative phosphatase, domain 2"/>
    <property type="match status" value="1"/>
</dbReference>
<dbReference type="EMBL" id="FXTO01000006">
    <property type="protein sequence ID" value="SMO57032.1"/>
    <property type="molecule type" value="Genomic_DNA"/>
</dbReference>
<dbReference type="Pfam" id="PF00702">
    <property type="entry name" value="Hydrolase"/>
    <property type="match status" value="1"/>
</dbReference>
<dbReference type="SFLD" id="SFLDG01129">
    <property type="entry name" value="C1.5:_HAD__Beta-PGM__Phosphata"/>
    <property type="match status" value="1"/>
</dbReference>
<dbReference type="SUPFAM" id="SSF56784">
    <property type="entry name" value="HAD-like"/>
    <property type="match status" value="1"/>
</dbReference>
<organism evidence="1 2">
    <name type="scientific">Thalassovita litoralis</name>
    <dbReference type="NCBI Taxonomy" id="1010611"/>
    <lineage>
        <taxon>Bacteria</taxon>
        <taxon>Pseudomonadati</taxon>
        <taxon>Pseudomonadota</taxon>
        <taxon>Alphaproteobacteria</taxon>
        <taxon>Rhodobacterales</taxon>
        <taxon>Roseobacteraceae</taxon>
        <taxon>Thalassovita</taxon>
    </lineage>
</organism>
<dbReference type="SFLD" id="SFLDS00003">
    <property type="entry name" value="Haloacid_Dehalogenase"/>
    <property type="match status" value="1"/>
</dbReference>
<evidence type="ECO:0000313" key="1">
    <source>
        <dbReference type="EMBL" id="SMO57032.1"/>
    </source>
</evidence>
<dbReference type="PRINTS" id="PR00413">
    <property type="entry name" value="HADHALOGNASE"/>
</dbReference>
<reference evidence="1 2" key="1">
    <citation type="submission" date="2017-05" db="EMBL/GenBank/DDBJ databases">
        <authorList>
            <person name="Varghese N."/>
            <person name="Submissions S."/>
        </authorList>
    </citation>
    <scope>NUCLEOTIDE SEQUENCE [LARGE SCALE GENOMIC DNA]</scope>
    <source>
        <strain evidence="1 2">DSM 29506</strain>
    </source>
</reference>
<dbReference type="PANTHER" id="PTHR42896">
    <property type="entry name" value="XYLULOSE-1,5-BISPHOSPHATE (XUBP) PHOSPHATASE"/>
    <property type="match status" value="1"/>
</dbReference>
<dbReference type="OrthoDB" id="9782449at2"/>
<dbReference type="Gene3D" id="3.40.50.1000">
    <property type="entry name" value="HAD superfamily/HAD-like"/>
    <property type="match status" value="1"/>
</dbReference>
<dbReference type="InterPro" id="IPR023214">
    <property type="entry name" value="HAD_sf"/>
</dbReference>
<dbReference type="InterPro" id="IPR044999">
    <property type="entry name" value="CbbY-like"/>
</dbReference>
<dbReference type="InterPro" id="IPR023198">
    <property type="entry name" value="PGP-like_dom2"/>
</dbReference>
<dbReference type="CDD" id="cd07528">
    <property type="entry name" value="HAD_CbbY-like"/>
    <property type="match status" value="1"/>
</dbReference>
<keyword evidence="2" id="KW-1185">Reference proteome</keyword>
<dbReference type="GO" id="GO:0016787">
    <property type="term" value="F:hydrolase activity"/>
    <property type="evidence" value="ECO:0007669"/>
    <property type="project" value="InterPro"/>
</dbReference>
<dbReference type="PANTHER" id="PTHR42896:SF2">
    <property type="entry name" value="CBBY-LIKE PROTEIN"/>
    <property type="match status" value="1"/>
</dbReference>
<gene>
    <name evidence="1" type="ORF">SAMN06265173_10646</name>
</gene>
<protein>
    <submittedName>
        <fullName evidence="1">Haloacid dehalogenase superfamily, subfamily IA, variant 3 with third motif having DD or ED</fullName>
    </submittedName>
</protein>
<dbReference type="NCBIfam" id="TIGR01509">
    <property type="entry name" value="HAD-SF-IA-v3"/>
    <property type="match status" value="1"/>
</dbReference>
<dbReference type="InterPro" id="IPR006439">
    <property type="entry name" value="HAD-SF_hydro_IA"/>
</dbReference>
<dbReference type="AlphaFoldDB" id="A0A521CC67"/>
<sequence>MTLKALIFDVDGTLAETEEAHRAAFNATFQAWGLDWEWSRDDYAELLKTTGGKERMKRFQLDLPAAARRLNDDDIAALHRDKTRAYADILARGELTLRPGVAALVERAKAAGVRVAVATTTNTPNVEALTQCCWGRPATDVFEVIAAGDMVRAKKPAPDVFNLALERLGLPASDCLAFEDSRNGVLSARGAGLNVLVTPSAYTAGDDFGGAAWTVPDLTLDNLPVFLARAVGAMV</sequence>
<evidence type="ECO:0000313" key="2">
    <source>
        <dbReference type="Proteomes" id="UP000316030"/>
    </source>
</evidence>
<dbReference type="SFLD" id="SFLDG01135">
    <property type="entry name" value="C1.5.6:_HAD__Beta-PGM__Phospha"/>
    <property type="match status" value="1"/>
</dbReference>
<name>A0A521CC67_9RHOB</name>
<dbReference type="SFLD" id="SFLDF00035">
    <property type="entry name" value="phosphoglycolate_phosphatase"/>
    <property type="match status" value="1"/>
</dbReference>
<dbReference type="RefSeq" id="WP_142492674.1">
    <property type="nucleotide sequence ID" value="NZ_FXTO01000006.1"/>
</dbReference>
<proteinExistence type="predicted"/>
<accession>A0A521CC67</accession>
<dbReference type="Proteomes" id="UP000316030">
    <property type="component" value="Unassembled WGS sequence"/>
</dbReference>
<dbReference type="InterPro" id="IPR036412">
    <property type="entry name" value="HAD-like_sf"/>
</dbReference>